<dbReference type="HOGENOM" id="CLU_850425_0_0_1"/>
<reference evidence="3" key="1">
    <citation type="submission" date="2011-03" db="EMBL/GenBank/DDBJ databases">
        <title>The genome sequence of Vavraia culicis strain floridensis.</title>
        <authorList>
            <consortium name="The Broad Institute Genome Sequencing Platform"/>
            <person name="Cuomo C."/>
            <person name="Becnel J."/>
            <person name="Sanscrainte N."/>
            <person name="Young S.K."/>
            <person name="Zeng Q."/>
            <person name="Gargeya S."/>
            <person name="Fitzgerald M."/>
            <person name="Haas B."/>
            <person name="Abouelleil A."/>
            <person name="Alvarado L."/>
            <person name="Arachchi H.M."/>
            <person name="Berlin A."/>
            <person name="Chapman S.B."/>
            <person name="Gearin G."/>
            <person name="Goldberg J."/>
            <person name="Griggs A."/>
            <person name="Gujja S."/>
            <person name="Hansen M."/>
            <person name="Heiman D."/>
            <person name="Howarth C."/>
            <person name="Larimer J."/>
            <person name="Lui A."/>
            <person name="MacDonald P.J.P."/>
            <person name="McCowen C."/>
            <person name="Montmayeur A."/>
            <person name="Murphy C."/>
            <person name="Neiman D."/>
            <person name="Pearson M."/>
            <person name="Priest M."/>
            <person name="Roberts A."/>
            <person name="Saif S."/>
            <person name="Shea T."/>
            <person name="Sisk P."/>
            <person name="Stolte C."/>
            <person name="Sykes S."/>
            <person name="Wortman J."/>
            <person name="Nusbaum C."/>
            <person name="Birren B."/>
        </authorList>
    </citation>
    <scope>NUCLEOTIDE SEQUENCE [LARGE SCALE GENOMIC DNA]</scope>
    <source>
        <strain evidence="3">floridensis</strain>
    </source>
</reference>
<dbReference type="InParanoid" id="L2GVY2"/>
<proteinExistence type="predicted"/>
<name>L2GVY2_VAVCU</name>
<dbReference type="VEuPathDB" id="MicrosporidiaDB:VCUG_01084"/>
<evidence type="ECO:0000256" key="1">
    <source>
        <dbReference type="SAM" id="MobiDB-lite"/>
    </source>
</evidence>
<organism evidence="2 3">
    <name type="scientific">Vavraia culicis (isolate floridensis)</name>
    <name type="common">Microsporidian parasite</name>
    <dbReference type="NCBI Taxonomy" id="948595"/>
    <lineage>
        <taxon>Eukaryota</taxon>
        <taxon>Fungi</taxon>
        <taxon>Fungi incertae sedis</taxon>
        <taxon>Microsporidia</taxon>
        <taxon>Pleistophoridae</taxon>
        <taxon>Vavraia</taxon>
    </lineage>
</organism>
<dbReference type="RefSeq" id="XP_008074103.1">
    <property type="nucleotide sequence ID" value="XM_008075912.1"/>
</dbReference>
<dbReference type="Proteomes" id="UP000011081">
    <property type="component" value="Unassembled WGS sequence"/>
</dbReference>
<evidence type="ECO:0000313" key="3">
    <source>
        <dbReference type="Proteomes" id="UP000011081"/>
    </source>
</evidence>
<dbReference type="GeneID" id="19878966"/>
<dbReference type="AlphaFoldDB" id="L2GVY2"/>
<dbReference type="EMBL" id="GL877418">
    <property type="protein sequence ID" value="ELA47433.1"/>
    <property type="molecule type" value="Genomic_DNA"/>
</dbReference>
<gene>
    <name evidence="2" type="ORF">VCUG_01084</name>
</gene>
<sequence length="405" mass="48047">MSHFFKEDSTEEKKVFTKKLPKKQKNKDEFDIRHLPTNEKQKFNFISTYLKQNKQIDDDLIDELLGIERLPRTLKNKLMKMKVDVEEEEKENWVVEKKVDDTVDFDQMIGNLMEKDLAEGIKGLQEAEVSLGIDGFRFVDENKENDRLLVNKEKILKAKLGLYNKNIMETSYDAYKTTLQDYIKVNELLSKDGNIVFYVKMLLRIKHDRLDMIKFLSTITEARKIYQDQLFFYSSGPGSKKEILRIDGQGDSDAFYESLDEEYKLVYLLRTDYDRAIQYFYDKENADVQYNDKILKEFAVLSFQREDLKVADNLITRISAKEDDLDDIIVVLEILGIRKPKILKDKFVILEKNELMLKSKNRRMELMRAYFMCVNWNFDECSKIIKDEMGINCYDIVKERYCNVD</sequence>
<keyword evidence="3" id="KW-1185">Reference proteome</keyword>
<accession>L2GVY2</accession>
<dbReference type="OMA" id="MRAYFMC"/>
<dbReference type="OrthoDB" id="2192848at2759"/>
<evidence type="ECO:0000313" key="2">
    <source>
        <dbReference type="EMBL" id="ELA47433.1"/>
    </source>
</evidence>
<protein>
    <submittedName>
        <fullName evidence="2">Uncharacterized protein</fullName>
    </submittedName>
</protein>
<feature type="compositionally biased region" description="Basic and acidic residues" evidence="1">
    <location>
        <begin position="1"/>
        <end position="15"/>
    </location>
</feature>
<feature type="region of interest" description="Disordered" evidence="1">
    <location>
        <begin position="1"/>
        <end position="22"/>
    </location>
</feature>